<protein>
    <recommendedName>
        <fullName evidence="7">Rhodopsin domain-containing protein</fullName>
    </recommendedName>
</protein>
<sequence>MYAITEASTLILTLVLTVLATLALGLRLSQGNTGDTFKYRWHIDDYLCVAAMILLYGSSAIICWGASEGAVGSHSSPEDVENWYTTAGPAWIVLAKTFWVVFFLQPLQLGLIRLAILFLYRRFFGSYKAFNVANWTLIAIVAGWTVAFFFGLLFDCGTSFSSNWGSLGEIAEKCPFGFLPTVIYTILDACLDLFVLLLPIPWIFQLNLSFSNKISITCCFMLGSIATAAAFVRMAVFIQTGIPSEAMNRTTVMGLPTYDVLGIVSAEVFWTMIECTVALIAVCLPAIRKAVAGSTFGRALGLATLSRVLRSMGSSKGTRKNDSEVSNGNYRPSSECGKIDFVHVVETEKSVV</sequence>
<name>A0A2G5HYD1_CERBT</name>
<keyword evidence="11" id="KW-1185">Reference proteome</keyword>
<evidence type="ECO:0000256" key="2">
    <source>
        <dbReference type="ARBA" id="ARBA00022692"/>
    </source>
</evidence>
<keyword evidence="3 6" id="KW-1133">Transmembrane helix</keyword>
<evidence type="ECO:0000313" key="8">
    <source>
        <dbReference type="EMBL" id="PIA97555.1"/>
    </source>
</evidence>
<feature type="transmembrane region" description="Helical" evidence="6">
    <location>
        <begin position="46"/>
        <end position="67"/>
    </location>
</feature>
<proteinExistence type="inferred from homology"/>
<feature type="transmembrane region" description="Helical" evidence="6">
    <location>
        <begin position="6"/>
        <end position="26"/>
    </location>
</feature>
<evidence type="ECO:0000256" key="3">
    <source>
        <dbReference type="ARBA" id="ARBA00022989"/>
    </source>
</evidence>
<feature type="transmembrane region" description="Helical" evidence="6">
    <location>
        <begin position="132"/>
        <end position="154"/>
    </location>
</feature>
<dbReference type="PANTHER" id="PTHR33048">
    <property type="entry name" value="PTH11-LIKE INTEGRAL MEMBRANE PROTEIN (AFU_ORTHOLOGUE AFUA_5G11245)"/>
    <property type="match status" value="1"/>
</dbReference>
<comment type="similarity">
    <text evidence="5">Belongs to the SAT4 family.</text>
</comment>
<reference evidence="8 10" key="1">
    <citation type="submission" date="2015-10" db="EMBL/GenBank/DDBJ databases">
        <title>The cercosporin biosynthetic gene cluster was horizontally transferred to several fungal lineages and shown to be expanded in Cercospora beticola based on microsynteny with recipient genomes.</title>
        <authorList>
            <person name="De Jonge R."/>
            <person name="Ebert M.K."/>
            <person name="Suttle J.C."/>
            <person name="Jurick Ii W.M."/>
            <person name="Secor G.A."/>
            <person name="Thomma B.P."/>
            <person name="Van De Peer Y."/>
            <person name="Bolton M.D."/>
        </authorList>
    </citation>
    <scope>NUCLEOTIDE SEQUENCE [LARGE SCALE GENOMIC DNA]</scope>
    <source>
        <strain evidence="8 10">09-40</strain>
    </source>
</reference>
<feature type="transmembrane region" description="Helical" evidence="6">
    <location>
        <begin position="182"/>
        <end position="204"/>
    </location>
</feature>
<reference evidence="9 11" key="2">
    <citation type="submission" date="2023-09" db="EMBL/GenBank/DDBJ databases">
        <title>Complete-Gapless Cercospora beticola genome.</title>
        <authorList>
            <person name="Wyatt N.A."/>
            <person name="Spanner R.E."/>
            <person name="Bolton M.D."/>
        </authorList>
    </citation>
    <scope>NUCLEOTIDE SEQUENCE [LARGE SCALE GENOMIC DNA]</scope>
    <source>
        <strain evidence="9">Cb09-40</strain>
    </source>
</reference>
<accession>A0A2G5HYD1</accession>
<keyword evidence="4 6" id="KW-0472">Membrane</keyword>
<evidence type="ECO:0000256" key="5">
    <source>
        <dbReference type="ARBA" id="ARBA00038359"/>
    </source>
</evidence>
<dbReference type="AlphaFoldDB" id="A0A2G5HYD1"/>
<dbReference type="OrthoDB" id="5393606at2759"/>
<evidence type="ECO:0000313" key="9">
    <source>
        <dbReference type="EMBL" id="WPA98442.1"/>
    </source>
</evidence>
<dbReference type="InterPro" id="IPR049326">
    <property type="entry name" value="Rhodopsin_dom_fungi"/>
</dbReference>
<organism evidence="8 10">
    <name type="scientific">Cercospora beticola</name>
    <name type="common">Sugarbeet leaf spot fungus</name>
    <dbReference type="NCBI Taxonomy" id="122368"/>
    <lineage>
        <taxon>Eukaryota</taxon>
        <taxon>Fungi</taxon>
        <taxon>Dikarya</taxon>
        <taxon>Ascomycota</taxon>
        <taxon>Pezizomycotina</taxon>
        <taxon>Dothideomycetes</taxon>
        <taxon>Dothideomycetidae</taxon>
        <taxon>Mycosphaerellales</taxon>
        <taxon>Mycosphaerellaceae</taxon>
        <taxon>Cercospora</taxon>
    </lineage>
</organism>
<keyword evidence="2 6" id="KW-0812">Transmembrane</keyword>
<feature type="domain" description="Rhodopsin" evidence="7">
    <location>
        <begin position="39"/>
        <end position="291"/>
    </location>
</feature>
<evidence type="ECO:0000256" key="4">
    <source>
        <dbReference type="ARBA" id="ARBA00023136"/>
    </source>
</evidence>
<dbReference type="EMBL" id="LKMD01000102">
    <property type="protein sequence ID" value="PIA97555.1"/>
    <property type="molecule type" value="Genomic_DNA"/>
</dbReference>
<dbReference type="InterPro" id="IPR052337">
    <property type="entry name" value="SAT4-like"/>
</dbReference>
<dbReference type="PANTHER" id="PTHR33048:SF157">
    <property type="entry name" value="INTEGRAL MEMBRANE PROTEIN"/>
    <property type="match status" value="1"/>
</dbReference>
<dbReference type="GO" id="GO:0016020">
    <property type="term" value="C:membrane"/>
    <property type="evidence" value="ECO:0007669"/>
    <property type="project" value="UniProtKB-SubCell"/>
</dbReference>
<feature type="transmembrane region" description="Helical" evidence="6">
    <location>
        <begin position="216"/>
        <end position="240"/>
    </location>
</feature>
<evidence type="ECO:0000313" key="10">
    <source>
        <dbReference type="Proteomes" id="UP000230605"/>
    </source>
</evidence>
<feature type="transmembrane region" description="Helical" evidence="6">
    <location>
        <begin position="260"/>
        <end position="284"/>
    </location>
</feature>
<feature type="transmembrane region" description="Helical" evidence="6">
    <location>
        <begin position="98"/>
        <end position="120"/>
    </location>
</feature>
<evidence type="ECO:0000259" key="7">
    <source>
        <dbReference type="Pfam" id="PF20684"/>
    </source>
</evidence>
<comment type="subcellular location">
    <subcellularLocation>
        <location evidence="1">Membrane</location>
        <topology evidence="1">Multi-pass membrane protein</topology>
    </subcellularLocation>
</comment>
<gene>
    <name evidence="8" type="ORF">CB0940_05849</name>
    <name evidence="9" type="ORF">RHO25_003054</name>
</gene>
<dbReference type="Pfam" id="PF20684">
    <property type="entry name" value="Fung_rhodopsin"/>
    <property type="match status" value="1"/>
</dbReference>
<dbReference type="Proteomes" id="UP000230605">
    <property type="component" value="Chromosome 2"/>
</dbReference>
<dbReference type="EMBL" id="CP134185">
    <property type="protein sequence ID" value="WPA98442.1"/>
    <property type="molecule type" value="Genomic_DNA"/>
</dbReference>
<evidence type="ECO:0000256" key="6">
    <source>
        <dbReference type="SAM" id="Phobius"/>
    </source>
</evidence>
<dbReference type="Proteomes" id="UP001302367">
    <property type="component" value="Chromosome 2"/>
</dbReference>
<evidence type="ECO:0000313" key="11">
    <source>
        <dbReference type="Proteomes" id="UP001302367"/>
    </source>
</evidence>
<evidence type="ECO:0000256" key="1">
    <source>
        <dbReference type="ARBA" id="ARBA00004141"/>
    </source>
</evidence>